<evidence type="ECO:0000313" key="1">
    <source>
        <dbReference type="EMBL" id="GAI93551.1"/>
    </source>
</evidence>
<feature type="non-terminal residue" evidence="1">
    <location>
        <position position="218"/>
    </location>
</feature>
<dbReference type="InterPro" id="IPR050492">
    <property type="entry name" value="Bact_metal-bind_prot9"/>
</dbReference>
<comment type="caution">
    <text evidence="1">The sequence shown here is derived from an EMBL/GenBank/DDBJ whole genome shotgun (WGS) entry which is preliminary data.</text>
</comment>
<dbReference type="PANTHER" id="PTHR42953">
    <property type="entry name" value="HIGH-AFFINITY ZINC UPTAKE SYSTEM PROTEIN ZNUA-RELATED"/>
    <property type="match status" value="1"/>
</dbReference>
<dbReference type="InterPro" id="IPR006127">
    <property type="entry name" value="ZnuA-like"/>
</dbReference>
<gene>
    <name evidence="1" type="ORF">S12H4_30893</name>
</gene>
<protein>
    <recommendedName>
        <fullName evidence="2">Fe/B12 periplasmic-binding domain-containing protein</fullName>
    </recommendedName>
</protein>
<proteinExistence type="predicted"/>
<organism evidence="1">
    <name type="scientific">marine sediment metagenome</name>
    <dbReference type="NCBI Taxonomy" id="412755"/>
    <lineage>
        <taxon>unclassified sequences</taxon>
        <taxon>metagenomes</taxon>
        <taxon>ecological metagenomes</taxon>
    </lineage>
</organism>
<reference evidence="1" key="1">
    <citation type="journal article" date="2014" name="Front. Microbiol.">
        <title>High frequency of phylogenetically diverse reductive dehalogenase-homologous genes in deep subseafloor sedimentary metagenomes.</title>
        <authorList>
            <person name="Kawai M."/>
            <person name="Futagami T."/>
            <person name="Toyoda A."/>
            <person name="Takaki Y."/>
            <person name="Nishi S."/>
            <person name="Hori S."/>
            <person name="Arai W."/>
            <person name="Tsubouchi T."/>
            <person name="Morono Y."/>
            <person name="Uchiyama I."/>
            <person name="Ito T."/>
            <person name="Fujiyama A."/>
            <person name="Inagaki F."/>
            <person name="Takami H."/>
        </authorList>
    </citation>
    <scope>NUCLEOTIDE SEQUENCE</scope>
    <source>
        <strain evidence="1">Expedition CK06-06</strain>
    </source>
</reference>
<dbReference type="GO" id="GO:0030001">
    <property type="term" value="P:metal ion transport"/>
    <property type="evidence" value="ECO:0007669"/>
    <property type="project" value="InterPro"/>
</dbReference>
<dbReference type="GO" id="GO:0046872">
    <property type="term" value="F:metal ion binding"/>
    <property type="evidence" value="ECO:0007669"/>
    <property type="project" value="InterPro"/>
</dbReference>
<sequence length="218" mass="23644">MVNIIPPAQCPGHFDVKPGDIQKLADADLFFLHGWQGEMFAQDLIASANNPDLTVVTVDIEGLGSDWMTPPGQLAATDKISDALCQVDAENCSVYRESATEYKDKIAAKEAEIKAKLGQVNPSGVNVMCADMQAGFVEWAGFNIIATYDRNDPSIPQVVRELVDTGRAENVTLIIDNLQSGQDAGLPIAMDIGCQRIILSNFPGGFDNTETWEKAIDR</sequence>
<dbReference type="Pfam" id="PF01297">
    <property type="entry name" value="ZnuA"/>
    <property type="match status" value="1"/>
</dbReference>
<dbReference type="SUPFAM" id="SSF53807">
    <property type="entry name" value="Helical backbone' metal receptor"/>
    <property type="match status" value="1"/>
</dbReference>
<dbReference type="Gene3D" id="3.40.50.1980">
    <property type="entry name" value="Nitrogenase molybdenum iron protein domain"/>
    <property type="match status" value="1"/>
</dbReference>
<dbReference type="AlphaFoldDB" id="X1TQC1"/>
<accession>X1TQC1</accession>
<name>X1TQC1_9ZZZZ</name>
<dbReference type="EMBL" id="BARW01017977">
    <property type="protein sequence ID" value="GAI93551.1"/>
    <property type="molecule type" value="Genomic_DNA"/>
</dbReference>
<evidence type="ECO:0008006" key="2">
    <source>
        <dbReference type="Google" id="ProtNLM"/>
    </source>
</evidence>